<keyword evidence="3" id="KW-1185">Reference proteome</keyword>
<reference evidence="2 3" key="1">
    <citation type="submission" date="2022-10" db="EMBL/GenBank/DDBJ databases">
        <title>Ruegeria sp. nov., isolated from ocean surface water.</title>
        <authorList>
            <person name="He W."/>
            <person name="Wang L."/>
            <person name="Zhang D.-F."/>
        </authorList>
    </citation>
    <scope>NUCLEOTIDE SEQUENCE [LARGE SCALE GENOMIC DNA]</scope>
    <source>
        <strain evidence="2 3">WL0004</strain>
    </source>
</reference>
<dbReference type="RefSeq" id="WP_263387240.1">
    <property type="nucleotide sequence ID" value="NZ_JAOVQN010000003.1"/>
</dbReference>
<evidence type="ECO:0000313" key="2">
    <source>
        <dbReference type="EMBL" id="MCU9837067.1"/>
    </source>
</evidence>
<accession>A0ABT2WMY7</accession>
<feature type="region of interest" description="Disordered" evidence="1">
    <location>
        <begin position="91"/>
        <end position="125"/>
    </location>
</feature>
<comment type="caution">
    <text evidence="2">The sequence shown here is derived from an EMBL/GenBank/DDBJ whole genome shotgun (WGS) entry which is preliminary data.</text>
</comment>
<evidence type="ECO:0000256" key="1">
    <source>
        <dbReference type="SAM" id="MobiDB-lite"/>
    </source>
</evidence>
<protein>
    <recommendedName>
        <fullName evidence="4">Peptidase M10 metallopeptidase domain-containing protein</fullName>
    </recommendedName>
</protein>
<dbReference type="Gene3D" id="3.90.132.10">
    <property type="entry name" value="Leishmanolysin , domain 2"/>
    <property type="match status" value="1"/>
</dbReference>
<dbReference type="Proteomes" id="UP001321014">
    <property type="component" value="Unassembled WGS sequence"/>
</dbReference>
<evidence type="ECO:0000313" key="3">
    <source>
        <dbReference type="Proteomes" id="UP001321014"/>
    </source>
</evidence>
<organism evidence="2 3">
    <name type="scientific">Ruegeria marisflavi</name>
    <dbReference type="NCBI Taxonomy" id="2984152"/>
    <lineage>
        <taxon>Bacteria</taxon>
        <taxon>Pseudomonadati</taxon>
        <taxon>Pseudomonadota</taxon>
        <taxon>Alphaproteobacteria</taxon>
        <taxon>Rhodobacterales</taxon>
        <taxon>Roseobacteraceae</taxon>
        <taxon>Ruegeria</taxon>
    </lineage>
</organism>
<gene>
    <name evidence="2" type="ORF">OEZ49_04765</name>
</gene>
<evidence type="ECO:0008006" key="4">
    <source>
        <dbReference type="Google" id="ProtNLM"/>
    </source>
</evidence>
<sequence>MNPILFPNHIQDILDQVAEDILGDTFASFPGNVPSVANLPDWQEDLFSIELDASLDEFELVQPSYQGNAGAIPDSGGGFLTATDAIVPTMAAGKSGGGGGGGGGSKGGGKPVDPPVEPAVSENNPDQVLADTGTAAELGASGGNFYFSSDGAERVGTTIDAVSGFDIVLEYVGDWSSSLAQTWQTALENSADFFTSFISEGLFVEVDSNGTAMADSLINNGSVYWDDLWIQVDIGDIPTNGVLASAGPTTFWGAAAGTTSGWMPAAGSMSIDTDYTLTVDQATLIATHEMMHVLGVGTLWGQSNALLAPYNHDLVNSRGIYTGTAANSAYSAEFVSDAGRMPKLAVENSGGSGTAGGHWETDLAVSALNTPSEPNSNEFFSGDFAYELMTGWIDLNNPQTAYLSDTSLAVLEDLGYTVDWGVDYQYDNYMFDYGLTA</sequence>
<feature type="compositionally biased region" description="Gly residues" evidence="1">
    <location>
        <begin position="94"/>
        <end position="110"/>
    </location>
</feature>
<proteinExistence type="predicted"/>
<name>A0ABT2WMY7_9RHOB</name>
<dbReference type="SUPFAM" id="SSF55486">
    <property type="entry name" value="Metalloproteases ('zincins'), catalytic domain"/>
    <property type="match status" value="1"/>
</dbReference>
<dbReference type="EMBL" id="JAOVQN010000003">
    <property type="protein sequence ID" value="MCU9837067.1"/>
    <property type="molecule type" value="Genomic_DNA"/>
</dbReference>